<evidence type="ECO:0000256" key="1">
    <source>
        <dbReference type="ARBA" id="ARBA00004141"/>
    </source>
</evidence>
<comment type="caution">
    <text evidence="7">The sequence shown here is derived from an EMBL/GenBank/DDBJ whole genome shotgun (WGS) entry which is preliminary data.</text>
</comment>
<accession>A0A173QW99</accession>
<sequence>MKPFNQVAILIPCLNPDEKMLNLIKNLRSNEFEHIIVVNDGSVETFDSYFEEAKNVYHCHVLRHHVNLGKGRALKTAFNYILNTFPNLVGVVTVDADGQHSLEDIIKCSNTLMEHPTDLIMGCRDFDAANIPFRSRFGNIMTRHVFKFLCGVKVTDTQTGLRAIPRNYLKTLMNVSGERFEFEMNMLIDSKQNQVRITEVPIQTIYLEENKSSHFNPLVDSLKIYSVFLKFILSSFASFIIDISFFTLFISILKGMSGLNYIMIATVLARIVSSVANFMVNKNTVFNLKENSISTAIKYYCLCIIQMLISGVGVTYLFKVSEMNEVGLKLIVDVLLFLLSFQIQREWVFKREVENEGGNKRICI</sequence>
<dbReference type="InterPro" id="IPR001173">
    <property type="entry name" value="Glyco_trans_2-like"/>
</dbReference>
<dbReference type="Gene3D" id="3.90.550.10">
    <property type="entry name" value="Spore Coat Polysaccharide Biosynthesis Protein SpsA, Chain A"/>
    <property type="match status" value="1"/>
</dbReference>
<feature type="domain" description="GtrA/DPMS transmembrane" evidence="6">
    <location>
        <begin position="230"/>
        <end position="349"/>
    </location>
</feature>
<dbReference type="InterPro" id="IPR007267">
    <property type="entry name" value="GtrA_DPMS_TM"/>
</dbReference>
<evidence type="ECO:0000256" key="4">
    <source>
        <dbReference type="ARBA" id="ARBA00023136"/>
    </source>
</evidence>
<dbReference type="OrthoDB" id="9810303at2"/>
<reference evidence="7 8" key="1">
    <citation type="journal article" date="2019" name="Nat. Med.">
        <title>A library of human gut bacterial isolates paired with longitudinal multiomics data enables mechanistic microbiome research.</title>
        <authorList>
            <person name="Poyet M."/>
            <person name="Groussin M."/>
            <person name="Gibbons S.M."/>
            <person name="Avila-Pacheco J."/>
            <person name="Jiang X."/>
            <person name="Kearney S.M."/>
            <person name="Perrotta A.R."/>
            <person name="Berdy B."/>
            <person name="Zhao S."/>
            <person name="Lieberman T.D."/>
            <person name="Swanson P.K."/>
            <person name="Smith M."/>
            <person name="Roesemann S."/>
            <person name="Alexander J.E."/>
            <person name="Rich S.A."/>
            <person name="Livny J."/>
            <person name="Vlamakis H."/>
            <person name="Clish C."/>
            <person name="Bullock K."/>
            <person name="Deik A."/>
            <person name="Scott J."/>
            <person name="Pierce K.A."/>
            <person name="Xavier R.J."/>
            <person name="Alm E.J."/>
        </authorList>
    </citation>
    <scope>NUCLEOTIDE SEQUENCE [LARGE SCALE GENOMIC DNA]</scope>
    <source>
        <strain evidence="7 8">BIOML-A198</strain>
    </source>
</reference>
<evidence type="ECO:0000313" key="7">
    <source>
        <dbReference type="EMBL" id="MTK21309.1"/>
    </source>
</evidence>
<dbReference type="InterPro" id="IPR050256">
    <property type="entry name" value="Glycosyltransferase_2"/>
</dbReference>
<dbReference type="Pfam" id="PF04138">
    <property type="entry name" value="GtrA_DPMS_TM"/>
    <property type="match status" value="1"/>
</dbReference>
<dbReference type="Pfam" id="PF00535">
    <property type="entry name" value="Glycos_transf_2"/>
    <property type="match status" value="1"/>
</dbReference>
<protein>
    <submittedName>
        <fullName evidence="7">Glycosyltransferase</fullName>
    </submittedName>
</protein>
<name>A0A173QW99_9FIRM</name>
<evidence type="ECO:0000313" key="8">
    <source>
        <dbReference type="Proteomes" id="UP000487649"/>
    </source>
</evidence>
<evidence type="ECO:0000256" key="2">
    <source>
        <dbReference type="ARBA" id="ARBA00022692"/>
    </source>
</evidence>
<dbReference type="GO" id="GO:0016020">
    <property type="term" value="C:membrane"/>
    <property type="evidence" value="ECO:0007669"/>
    <property type="project" value="UniProtKB-SubCell"/>
</dbReference>
<dbReference type="GO" id="GO:0000271">
    <property type="term" value="P:polysaccharide biosynthetic process"/>
    <property type="evidence" value="ECO:0007669"/>
    <property type="project" value="InterPro"/>
</dbReference>
<dbReference type="CDD" id="cd04179">
    <property type="entry name" value="DPM_DPG-synthase_like"/>
    <property type="match status" value="1"/>
</dbReference>
<gene>
    <name evidence="7" type="ORF">GMA92_07735</name>
</gene>
<dbReference type="GeneID" id="60057263"/>
<feature type="domain" description="Glycosyltransferase 2-like" evidence="5">
    <location>
        <begin position="9"/>
        <end position="170"/>
    </location>
</feature>
<keyword evidence="2" id="KW-0812">Transmembrane</keyword>
<keyword evidence="3" id="KW-1133">Transmembrane helix</keyword>
<evidence type="ECO:0000259" key="6">
    <source>
        <dbReference type="Pfam" id="PF04138"/>
    </source>
</evidence>
<keyword evidence="4" id="KW-0472">Membrane</keyword>
<dbReference type="PANTHER" id="PTHR48090">
    <property type="entry name" value="UNDECAPRENYL-PHOSPHATE 4-DEOXY-4-FORMAMIDO-L-ARABINOSE TRANSFERASE-RELATED"/>
    <property type="match status" value="1"/>
</dbReference>
<dbReference type="RefSeq" id="WP_006785677.1">
    <property type="nucleotide sequence ID" value="NZ_CABJBH010000005.1"/>
</dbReference>
<dbReference type="PANTHER" id="PTHR48090:SF6">
    <property type="entry name" value="SLR5056 PROTEIN"/>
    <property type="match status" value="1"/>
</dbReference>
<proteinExistence type="predicted"/>
<dbReference type="SUPFAM" id="SSF53448">
    <property type="entry name" value="Nucleotide-diphospho-sugar transferases"/>
    <property type="match status" value="1"/>
</dbReference>
<evidence type="ECO:0000256" key="3">
    <source>
        <dbReference type="ARBA" id="ARBA00022989"/>
    </source>
</evidence>
<organism evidence="7 8">
    <name type="scientific">Turicibacter sanguinis</name>
    <dbReference type="NCBI Taxonomy" id="154288"/>
    <lineage>
        <taxon>Bacteria</taxon>
        <taxon>Bacillati</taxon>
        <taxon>Bacillota</taxon>
        <taxon>Erysipelotrichia</taxon>
        <taxon>Erysipelotrichales</taxon>
        <taxon>Turicibacteraceae</taxon>
        <taxon>Turicibacter</taxon>
    </lineage>
</organism>
<dbReference type="AlphaFoldDB" id="A0A173QW99"/>
<evidence type="ECO:0000259" key="5">
    <source>
        <dbReference type="Pfam" id="PF00535"/>
    </source>
</evidence>
<comment type="subcellular location">
    <subcellularLocation>
        <location evidence="1">Membrane</location>
        <topology evidence="1">Multi-pass membrane protein</topology>
    </subcellularLocation>
</comment>
<dbReference type="InterPro" id="IPR029044">
    <property type="entry name" value="Nucleotide-diphossugar_trans"/>
</dbReference>
<dbReference type="Proteomes" id="UP000487649">
    <property type="component" value="Unassembled WGS sequence"/>
</dbReference>
<dbReference type="EMBL" id="WMQE01000014">
    <property type="protein sequence ID" value="MTK21309.1"/>
    <property type="molecule type" value="Genomic_DNA"/>
</dbReference>